<dbReference type="PROSITE" id="PS50893">
    <property type="entry name" value="ABC_TRANSPORTER_2"/>
    <property type="match status" value="1"/>
</dbReference>
<keyword evidence="4" id="KW-0067">ATP-binding</keyword>
<keyword evidence="2" id="KW-0677">Repeat</keyword>
<sequence>FISHKLTEVFKISDKMSVLRDGKLIGTRKTKETSIEEIIKMMVGRELGNLYPDKSSHIGEKILSVKGFSRKAKFEGIEFDLYKGEILGFAGLVGSGRTEVARSIFGAEKPESGEVILEGKKVEIKSPRDAIKNGICYLTEDRKSWGLFLEKTLRQNIIAASVNKFVNKRGFLKNREIKEKAKHFIDYLNIKPADDKILILNLSGGNQQKTLLAQWLNTEPKILIADEPTRGVDVGAKAEIHRHLRKLVESGVGVIIISSELPEIIGLCDRIAVFNEGKITGILEKDATQEEIMKYATL</sequence>
<proteinExistence type="predicted"/>
<accession>X1T730</accession>
<protein>
    <recommendedName>
        <fullName evidence="5">ABC transporter domain-containing protein</fullName>
    </recommendedName>
</protein>
<evidence type="ECO:0000313" key="6">
    <source>
        <dbReference type="EMBL" id="GAI83370.1"/>
    </source>
</evidence>
<dbReference type="SMART" id="SM00382">
    <property type="entry name" value="AAA"/>
    <property type="match status" value="1"/>
</dbReference>
<gene>
    <name evidence="6" type="ORF">S12H4_19365</name>
</gene>
<dbReference type="InterPro" id="IPR003439">
    <property type="entry name" value="ABC_transporter-like_ATP-bd"/>
</dbReference>
<dbReference type="Gene3D" id="3.40.50.300">
    <property type="entry name" value="P-loop containing nucleotide triphosphate hydrolases"/>
    <property type="match status" value="1"/>
</dbReference>
<evidence type="ECO:0000256" key="1">
    <source>
        <dbReference type="ARBA" id="ARBA00022448"/>
    </source>
</evidence>
<dbReference type="InterPro" id="IPR003593">
    <property type="entry name" value="AAA+_ATPase"/>
</dbReference>
<dbReference type="InterPro" id="IPR050107">
    <property type="entry name" value="ABC_carbohydrate_import_ATPase"/>
</dbReference>
<dbReference type="PANTHER" id="PTHR43790:SF9">
    <property type="entry name" value="GALACTOFURANOSE TRANSPORTER ATP-BINDING PROTEIN YTFR"/>
    <property type="match status" value="1"/>
</dbReference>
<evidence type="ECO:0000256" key="2">
    <source>
        <dbReference type="ARBA" id="ARBA00022737"/>
    </source>
</evidence>
<dbReference type="PANTHER" id="PTHR43790">
    <property type="entry name" value="CARBOHYDRATE TRANSPORT ATP-BINDING PROTEIN MG119-RELATED"/>
    <property type="match status" value="1"/>
</dbReference>
<feature type="domain" description="ABC transporter" evidence="5">
    <location>
        <begin position="58"/>
        <end position="295"/>
    </location>
</feature>
<comment type="caution">
    <text evidence="6">The sequence shown here is derived from an EMBL/GenBank/DDBJ whole genome shotgun (WGS) entry which is preliminary data.</text>
</comment>
<evidence type="ECO:0000259" key="5">
    <source>
        <dbReference type="PROSITE" id="PS50893"/>
    </source>
</evidence>
<evidence type="ECO:0000256" key="3">
    <source>
        <dbReference type="ARBA" id="ARBA00022741"/>
    </source>
</evidence>
<dbReference type="GO" id="GO:0016887">
    <property type="term" value="F:ATP hydrolysis activity"/>
    <property type="evidence" value="ECO:0007669"/>
    <property type="project" value="InterPro"/>
</dbReference>
<keyword evidence="1" id="KW-0813">Transport</keyword>
<dbReference type="AlphaFoldDB" id="X1T730"/>
<keyword evidence="3" id="KW-0547">Nucleotide-binding</keyword>
<dbReference type="Pfam" id="PF00005">
    <property type="entry name" value="ABC_tran"/>
    <property type="match status" value="1"/>
</dbReference>
<organism evidence="6">
    <name type="scientific">marine sediment metagenome</name>
    <dbReference type="NCBI Taxonomy" id="412755"/>
    <lineage>
        <taxon>unclassified sequences</taxon>
        <taxon>metagenomes</taxon>
        <taxon>ecological metagenomes</taxon>
    </lineage>
</organism>
<evidence type="ECO:0000256" key="4">
    <source>
        <dbReference type="ARBA" id="ARBA00022840"/>
    </source>
</evidence>
<dbReference type="SUPFAM" id="SSF52540">
    <property type="entry name" value="P-loop containing nucleoside triphosphate hydrolases"/>
    <property type="match status" value="1"/>
</dbReference>
<dbReference type="InterPro" id="IPR027417">
    <property type="entry name" value="P-loop_NTPase"/>
</dbReference>
<reference evidence="6" key="1">
    <citation type="journal article" date="2014" name="Front. Microbiol.">
        <title>High frequency of phylogenetically diverse reductive dehalogenase-homologous genes in deep subseafloor sedimentary metagenomes.</title>
        <authorList>
            <person name="Kawai M."/>
            <person name="Futagami T."/>
            <person name="Toyoda A."/>
            <person name="Takaki Y."/>
            <person name="Nishi S."/>
            <person name="Hori S."/>
            <person name="Arai W."/>
            <person name="Tsubouchi T."/>
            <person name="Morono Y."/>
            <person name="Uchiyama I."/>
            <person name="Ito T."/>
            <person name="Fujiyama A."/>
            <person name="Inagaki F."/>
            <person name="Takami H."/>
        </authorList>
    </citation>
    <scope>NUCLEOTIDE SEQUENCE</scope>
    <source>
        <strain evidence="6">Expedition CK06-06</strain>
    </source>
</reference>
<name>X1T730_9ZZZZ</name>
<dbReference type="EMBL" id="BARW01009677">
    <property type="protein sequence ID" value="GAI83370.1"/>
    <property type="molecule type" value="Genomic_DNA"/>
</dbReference>
<dbReference type="GO" id="GO:0005524">
    <property type="term" value="F:ATP binding"/>
    <property type="evidence" value="ECO:0007669"/>
    <property type="project" value="UniProtKB-KW"/>
</dbReference>
<dbReference type="CDD" id="cd03215">
    <property type="entry name" value="ABC_Carb_Monos_II"/>
    <property type="match status" value="1"/>
</dbReference>
<feature type="non-terminal residue" evidence="6">
    <location>
        <position position="1"/>
    </location>
</feature>